<dbReference type="Proteomes" id="UP000682877">
    <property type="component" value="Chromosome 5"/>
</dbReference>
<sequence>MFSDTGKSIMETTESKETETTVNIPYQEIFPISFFTGINIMSENMSEPTLSRTWHWSPIEGLNPEGAIRKTDHFIRQEIARMTIHPETGISPTLRRKKGIVIGVARAVSTEMYRILPRNLTAEEMDTEKLAVGDDGDAIVIKDDVESKWKEELSKPLNLSETEKKVIPKLHLLATGMIPLQGYSLLTALYHYNYQSEEAFTAVEELVWAGCDQLSWWCKEDLTALSEGGGCNWEILSEMMAYLENFSVWMPTEIVTVNNAPTHLRSLDTREKVVASIKECCMRNACHVALCFGFYMAMVEKGDQFQGVKNLKTFSSLRALKETHFGYYFLGTELFLDYCAYEVKQSQVVRSWT</sequence>
<reference evidence="1" key="1">
    <citation type="submission" date="2021-01" db="EMBL/GenBank/DDBJ databases">
        <authorList>
            <person name="Bezrukov I."/>
        </authorList>
    </citation>
    <scope>NUCLEOTIDE SEQUENCE</scope>
</reference>
<gene>
    <name evidence="1" type="ORF">AARE701A_LOCUS12437</name>
</gene>
<evidence type="ECO:0000313" key="1">
    <source>
        <dbReference type="EMBL" id="CAE6074695.1"/>
    </source>
</evidence>
<proteinExistence type="predicted"/>
<name>A0A8S2AGQ4_ARAAE</name>
<evidence type="ECO:0000313" key="2">
    <source>
        <dbReference type="Proteomes" id="UP000682877"/>
    </source>
</evidence>
<dbReference type="AlphaFoldDB" id="A0A8S2AGQ4"/>
<accession>A0A8S2AGQ4</accession>
<keyword evidence="2" id="KW-1185">Reference proteome</keyword>
<dbReference type="EMBL" id="LR999455">
    <property type="protein sequence ID" value="CAE6074695.1"/>
    <property type="molecule type" value="Genomic_DNA"/>
</dbReference>
<organism evidence="1 2">
    <name type="scientific">Arabidopsis arenosa</name>
    <name type="common">Sand rock-cress</name>
    <name type="synonym">Cardaminopsis arenosa</name>
    <dbReference type="NCBI Taxonomy" id="38785"/>
    <lineage>
        <taxon>Eukaryota</taxon>
        <taxon>Viridiplantae</taxon>
        <taxon>Streptophyta</taxon>
        <taxon>Embryophyta</taxon>
        <taxon>Tracheophyta</taxon>
        <taxon>Spermatophyta</taxon>
        <taxon>Magnoliopsida</taxon>
        <taxon>eudicotyledons</taxon>
        <taxon>Gunneridae</taxon>
        <taxon>Pentapetalae</taxon>
        <taxon>rosids</taxon>
        <taxon>malvids</taxon>
        <taxon>Brassicales</taxon>
        <taxon>Brassicaceae</taxon>
        <taxon>Camelineae</taxon>
        <taxon>Arabidopsis</taxon>
    </lineage>
</organism>
<protein>
    <submittedName>
        <fullName evidence="1">Uncharacterized protein</fullName>
    </submittedName>
</protein>